<dbReference type="PANTHER" id="PTHR48079:SF6">
    <property type="entry name" value="NAD(P)-BINDING DOMAIN-CONTAINING PROTEIN-RELATED"/>
    <property type="match status" value="1"/>
</dbReference>
<dbReference type="InterPro" id="IPR001509">
    <property type="entry name" value="Epimerase_deHydtase"/>
</dbReference>
<dbReference type="GO" id="GO:0004029">
    <property type="term" value="F:aldehyde dehydrogenase (NAD+) activity"/>
    <property type="evidence" value="ECO:0007669"/>
    <property type="project" value="TreeGrafter"/>
</dbReference>
<sequence>MTSTGTGTSTGKQTVLLIGVGLMGGDLLFKLLKTGIYEITVLARSDDTLSVVRGLGVKTVKASLQDAEVLTKEVTSHDITINAASADDLEAAKAMIEGLRQSGGTKTFIQISGAGVYGHLFNPNRPADFVYDDNLPDEIDQLDPDAPHRRVDMLFREASKQGLGKVVIAIPSTVYGGSEGLFKGISIQIPMKVEAALKDGYASYGSNDGRFTHIHVEDHSRAILQILASLSNGKLSVKTNPYINIVNSQRSKWSVVAHRIAKQLYKHGILAEPIVRTQGEWDFYGIYDSSTSRLRELGWYERFGSAQDFLDGIDFEVESVLLQKGLIPKSKPTPTPTQPRKDVVLVTGASGWIGSAVALRFLRHARAFTVRLALRSIDQFEAWTREYPQWKDRLEFVEVKSLTDPEVWKDAVKGVRYVAHVASPGAKPTEDVVRDLLEPAIQGTVSILQAATKEPSIEAVVFTSSILAHVDLFNLRGPDDPPYVETDRNMSTVEQALALPKTGAGPLLAYAISKTLADRAAFKFVAEHKPHWRLNAVSPCWVTGPSEQPDLASIKDLRSTSQNAYQSIIDVDNVKSCTVPWFTDVRDVARVHVEAVLDPKISGRRYLLAAGRTSYEQAANILRKALPESADRIGHTDAADMPPAYGMDGKPAENDFDFEYIPWEKSILDWGRQVLALPSE</sequence>
<dbReference type="EMBL" id="RSCD01000003">
    <property type="protein sequence ID" value="RSH94037.1"/>
    <property type="molecule type" value="Genomic_DNA"/>
</dbReference>
<protein>
    <recommendedName>
        <fullName evidence="5">NAD-dependent epimerase/dehydratase domain-containing protein</fullName>
    </recommendedName>
</protein>
<gene>
    <name evidence="3" type="ORF">EHS25_006691</name>
</gene>
<name>A0A427YSH5_9TREE</name>
<reference evidence="3 4" key="1">
    <citation type="submission" date="2018-11" db="EMBL/GenBank/DDBJ databases">
        <title>Genome sequence of Saitozyma podzolica DSM 27192.</title>
        <authorList>
            <person name="Aliyu H."/>
            <person name="Gorte O."/>
            <person name="Ochsenreither K."/>
        </authorList>
    </citation>
    <scope>NUCLEOTIDE SEQUENCE [LARGE SCALE GENOMIC DNA]</scope>
    <source>
        <strain evidence="3 4">DSM 27192</strain>
    </source>
</reference>
<organism evidence="3 4">
    <name type="scientific">Saitozyma podzolica</name>
    <dbReference type="NCBI Taxonomy" id="1890683"/>
    <lineage>
        <taxon>Eukaryota</taxon>
        <taxon>Fungi</taxon>
        <taxon>Dikarya</taxon>
        <taxon>Basidiomycota</taxon>
        <taxon>Agaricomycotina</taxon>
        <taxon>Tremellomycetes</taxon>
        <taxon>Tremellales</taxon>
        <taxon>Trimorphomycetaceae</taxon>
        <taxon>Saitozyma</taxon>
    </lineage>
</organism>
<dbReference type="OrthoDB" id="2735536at2759"/>
<dbReference type="Gene3D" id="3.40.50.720">
    <property type="entry name" value="NAD(P)-binding Rossmann-like Domain"/>
    <property type="match status" value="2"/>
</dbReference>
<dbReference type="InterPro" id="IPR036291">
    <property type="entry name" value="NAD(P)-bd_dom_sf"/>
</dbReference>
<dbReference type="PANTHER" id="PTHR48079">
    <property type="entry name" value="PROTEIN YEEZ"/>
    <property type="match status" value="1"/>
</dbReference>
<evidence type="ECO:0000259" key="1">
    <source>
        <dbReference type="Pfam" id="PF01370"/>
    </source>
</evidence>
<dbReference type="Pfam" id="PF01370">
    <property type="entry name" value="Epimerase"/>
    <property type="match status" value="1"/>
</dbReference>
<dbReference type="Pfam" id="PF13460">
    <property type="entry name" value="NAD_binding_10"/>
    <property type="match status" value="1"/>
</dbReference>
<evidence type="ECO:0008006" key="5">
    <source>
        <dbReference type="Google" id="ProtNLM"/>
    </source>
</evidence>
<dbReference type="InterPro" id="IPR016040">
    <property type="entry name" value="NAD(P)-bd_dom"/>
</dbReference>
<evidence type="ECO:0000313" key="4">
    <source>
        <dbReference type="Proteomes" id="UP000279259"/>
    </source>
</evidence>
<dbReference type="GO" id="GO:0005737">
    <property type="term" value="C:cytoplasm"/>
    <property type="evidence" value="ECO:0007669"/>
    <property type="project" value="TreeGrafter"/>
</dbReference>
<dbReference type="SUPFAM" id="SSF51735">
    <property type="entry name" value="NAD(P)-binding Rossmann-fold domains"/>
    <property type="match status" value="2"/>
</dbReference>
<comment type="caution">
    <text evidence="3">The sequence shown here is derived from an EMBL/GenBank/DDBJ whole genome shotgun (WGS) entry which is preliminary data.</text>
</comment>
<proteinExistence type="predicted"/>
<feature type="domain" description="NAD-dependent epimerase/dehydratase" evidence="1">
    <location>
        <begin position="344"/>
        <end position="598"/>
    </location>
</feature>
<dbReference type="InterPro" id="IPR051783">
    <property type="entry name" value="NAD(P)-dependent_oxidoreduct"/>
</dbReference>
<feature type="domain" description="NAD(P)-binding" evidence="2">
    <location>
        <begin position="21"/>
        <end position="119"/>
    </location>
</feature>
<evidence type="ECO:0000259" key="2">
    <source>
        <dbReference type="Pfam" id="PF13460"/>
    </source>
</evidence>
<accession>A0A427YSH5</accession>
<evidence type="ECO:0000313" key="3">
    <source>
        <dbReference type="EMBL" id="RSH94037.1"/>
    </source>
</evidence>
<dbReference type="Proteomes" id="UP000279259">
    <property type="component" value="Unassembled WGS sequence"/>
</dbReference>
<dbReference type="AlphaFoldDB" id="A0A427YSH5"/>
<dbReference type="STRING" id="1890683.A0A427YSH5"/>
<keyword evidence="4" id="KW-1185">Reference proteome</keyword>